<evidence type="ECO:0000256" key="1">
    <source>
        <dbReference type="ARBA" id="ARBA00001554"/>
    </source>
</evidence>
<dbReference type="AlphaFoldDB" id="A0AAQ1G8Y9"/>
<accession>A0AAQ1G8Y9</accession>
<dbReference type="PANTHER" id="PTHR42805:SF1">
    <property type="entry name" value="PTERIN-4-ALPHA-CARBINOLAMINE DEHYDRATASE-RELATED"/>
    <property type="match status" value="1"/>
</dbReference>
<protein>
    <recommendedName>
        <fullName evidence="4">Putative pterin-4-alpha-carbinolamine dehydratase</fullName>
        <shortName evidence="4">PHS</shortName>
        <ecNumber evidence="4">4.2.1.96</ecNumber>
    </recommendedName>
    <alternativeName>
        <fullName evidence="4">4-alpha-hydroxy-tetrahydropterin dehydratase</fullName>
    </alternativeName>
    <alternativeName>
        <fullName evidence="4">Pterin carbinolamine dehydratase</fullName>
        <shortName evidence="4">PCD</shortName>
    </alternativeName>
</protein>
<dbReference type="PANTHER" id="PTHR42805">
    <property type="entry name" value="PTERIN-4-ALPHA-CARBINOLAMINE DEHYDRATASE-RELATED"/>
    <property type="match status" value="1"/>
</dbReference>
<keyword evidence="3 4" id="KW-0456">Lyase</keyword>
<dbReference type="RefSeq" id="WP_088276832.1">
    <property type="nucleotide sequence ID" value="NZ_FNVE01000011.1"/>
</dbReference>
<dbReference type="InterPro" id="IPR036428">
    <property type="entry name" value="PCD_sf"/>
</dbReference>
<proteinExistence type="inferred from homology"/>
<comment type="caution">
    <text evidence="5">The sequence shown here is derived from an EMBL/GenBank/DDBJ whole genome shotgun (WGS) entry which is preliminary data.</text>
</comment>
<evidence type="ECO:0000256" key="4">
    <source>
        <dbReference type="HAMAP-Rule" id="MF_00434"/>
    </source>
</evidence>
<dbReference type="GO" id="GO:0006729">
    <property type="term" value="P:tetrahydrobiopterin biosynthetic process"/>
    <property type="evidence" value="ECO:0007669"/>
    <property type="project" value="InterPro"/>
</dbReference>
<dbReference type="Proteomes" id="UP000243518">
    <property type="component" value="Unassembled WGS sequence"/>
</dbReference>
<dbReference type="GO" id="GO:0008124">
    <property type="term" value="F:4-alpha-hydroxytetrahydrobiopterin dehydratase activity"/>
    <property type="evidence" value="ECO:0007669"/>
    <property type="project" value="UniProtKB-UniRule"/>
</dbReference>
<dbReference type="Gene3D" id="3.30.1360.20">
    <property type="entry name" value="Transcriptional coactivator/pterin dehydratase"/>
    <property type="match status" value="1"/>
</dbReference>
<evidence type="ECO:0000256" key="3">
    <source>
        <dbReference type="ARBA" id="ARBA00023239"/>
    </source>
</evidence>
<dbReference type="InterPro" id="IPR001533">
    <property type="entry name" value="Pterin_deHydtase"/>
</dbReference>
<evidence type="ECO:0000313" key="6">
    <source>
        <dbReference type="Proteomes" id="UP000243518"/>
    </source>
</evidence>
<dbReference type="Pfam" id="PF01329">
    <property type="entry name" value="Pterin_4a"/>
    <property type="match status" value="1"/>
</dbReference>
<evidence type="ECO:0000313" key="5">
    <source>
        <dbReference type="EMBL" id="SEG61278.1"/>
    </source>
</evidence>
<comment type="similarity">
    <text evidence="2 4">Belongs to the pterin-4-alpha-carbinolamine dehydratase family.</text>
</comment>
<comment type="catalytic activity">
    <reaction evidence="1 4">
        <text>(4aS,6R)-4a-hydroxy-L-erythro-5,6,7,8-tetrahydrobiopterin = (6R)-L-erythro-6,7-dihydrobiopterin + H2O</text>
        <dbReference type="Rhea" id="RHEA:11920"/>
        <dbReference type="ChEBI" id="CHEBI:15377"/>
        <dbReference type="ChEBI" id="CHEBI:15642"/>
        <dbReference type="ChEBI" id="CHEBI:43120"/>
        <dbReference type="EC" id="4.2.1.96"/>
    </reaction>
</comment>
<dbReference type="CDD" id="cd00913">
    <property type="entry name" value="PCD_DCoH_subfamily_a"/>
    <property type="match status" value="1"/>
</dbReference>
<dbReference type="EMBL" id="FNVE01000011">
    <property type="protein sequence ID" value="SEG61278.1"/>
    <property type="molecule type" value="Genomic_DNA"/>
</dbReference>
<dbReference type="HAMAP" id="MF_00434">
    <property type="entry name" value="Pterin_4_alpha"/>
    <property type="match status" value="1"/>
</dbReference>
<name>A0AAQ1G8Y9_9GAMM</name>
<gene>
    <name evidence="5" type="ORF">SAMN05216586_111108</name>
</gene>
<dbReference type="InterPro" id="IPR050376">
    <property type="entry name" value="Pterin-4-alpha-carb_dehyd"/>
</dbReference>
<keyword evidence="6" id="KW-1185">Reference proteome</keyword>
<reference evidence="5 6" key="1">
    <citation type="submission" date="2016-10" db="EMBL/GenBank/DDBJ databases">
        <authorList>
            <person name="Varghese N."/>
            <person name="Submissions S."/>
        </authorList>
    </citation>
    <scope>NUCLEOTIDE SEQUENCE [LARGE SCALE GENOMIC DNA]</scope>
    <source>
        <strain evidence="5 6">CECT 8317</strain>
    </source>
</reference>
<sequence length="116" mass="12935">MHDLAERELASADNASALVQEQILALLAALPDWELNCVEGIHRIERVYPFADFASALAFANRVGALAEEQDHHPALLLEWGRVTTSWWSHSLGGVHMNDLIMAARTERLFQSGESR</sequence>
<organism evidence="5 6">
    <name type="scientific">Halopseudomonas aestusnigri</name>
    <dbReference type="NCBI Taxonomy" id="857252"/>
    <lineage>
        <taxon>Bacteria</taxon>
        <taxon>Pseudomonadati</taxon>
        <taxon>Pseudomonadota</taxon>
        <taxon>Gammaproteobacteria</taxon>
        <taxon>Pseudomonadales</taxon>
        <taxon>Pseudomonadaceae</taxon>
        <taxon>Halopseudomonas</taxon>
    </lineage>
</organism>
<evidence type="ECO:0000256" key="2">
    <source>
        <dbReference type="ARBA" id="ARBA00006472"/>
    </source>
</evidence>
<dbReference type="SUPFAM" id="SSF55248">
    <property type="entry name" value="PCD-like"/>
    <property type="match status" value="1"/>
</dbReference>
<dbReference type="EC" id="4.2.1.96" evidence="4"/>